<evidence type="ECO:0000256" key="6">
    <source>
        <dbReference type="ARBA" id="ARBA00023204"/>
    </source>
</evidence>
<dbReference type="EMBL" id="DVLL01000006">
    <property type="protein sequence ID" value="HIT58348.1"/>
    <property type="molecule type" value="Genomic_DNA"/>
</dbReference>
<dbReference type="InterPro" id="IPR000445">
    <property type="entry name" value="HhH_motif"/>
</dbReference>
<evidence type="ECO:0000256" key="8">
    <source>
        <dbReference type="ARBA" id="ARBA00023268"/>
    </source>
</evidence>
<dbReference type="InterPro" id="IPR052054">
    <property type="entry name" value="Oxidative_DNA_repair_enzyme"/>
</dbReference>
<sequence>MKYEVKSKDIILYESDLRLGQTLDCGQAFRWNKIGENTYSGSYLDCPLEISGSDGVFTLKNTTESEFLSIWYDYFDLGTDYSALKKSYGCDPVLKAACQYSPGMRLLRQDSWEALVSYIFSQHNNIPRIKGIISRLVEHYRHFPTPYELADETVESLGFLRSGFRAKYVLDAAEKVASGLISLSVCKRMPYPDAKAELMKIKGVGPKVADCVLLYGMHFTEAFPIDVWMRRVMQTYYPDGLPECVTGTEGIAQLYLFNYIRNLEKDDAKG</sequence>
<dbReference type="InterPro" id="IPR011257">
    <property type="entry name" value="DNA_glycosylase"/>
</dbReference>
<dbReference type="Pfam" id="PF00633">
    <property type="entry name" value="HHH"/>
    <property type="match status" value="1"/>
</dbReference>
<protein>
    <recommendedName>
        <fullName evidence="3">DNA-(apurinic or apyrimidinic site) lyase</fullName>
        <ecNumber evidence="3">4.2.99.18</ecNumber>
    </recommendedName>
</protein>
<dbReference type="GO" id="GO:0008534">
    <property type="term" value="F:oxidized purine nucleobase lesion DNA N-glycosylase activity"/>
    <property type="evidence" value="ECO:0007669"/>
    <property type="project" value="InterPro"/>
</dbReference>
<keyword evidence="7" id="KW-0456">Lyase</keyword>
<dbReference type="Pfam" id="PF00730">
    <property type="entry name" value="HhH-GPD"/>
    <property type="match status" value="1"/>
</dbReference>
<dbReference type="GO" id="GO:0140078">
    <property type="term" value="F:class I DNA-(apurinic or apyrimidinic site) endonuclease activity"/>
    <property type="evidence" value="ECO:0007669"/>
    <property type="project" value="UniProtKB-EC"/>
</dbReference>
<evidence type="ECO:0000256" key="7">
    <source>
        <dbReference type="ARBA" id="ARBA00023239"/>
    </source>
</evidence>
<evidence type="ECO:0000256" key="9">
    <source>
        <dbReference type="ARBA" id="ARBA00023295"/>
    </source>
</evidence>
<evidence type="ECO:0000313" key="13">
    <source>
        <dbReference type="Proteomes" id="UP000824136"/>
    </source>
</evidence>
<reference evidence="12" key="2">
    <citation type="journal article" date="2021" name="PeerJ">
        <title>Extensive microbial diversity within the chicken gut microbiome revealed by metagenomics and culture.</title>
        <authorList>
            <person name="Gilroy R."/>
            <person name="Ravi A."/>
            <person name="Getino M."/>
            <person name="Pursley I."/>
            <person name="Horton D.L."/>
            <person name="Alikhan N.F."/>
            <person name="Baker D."/>
            <person name="Gharbi K."/>
            <person name="Hall N."/>
            <person name="Watson M."/>
            <person name="Adriaenssens E.M."/>
            <person name="Foster-Nyarko E."/>
            <person name="Jarju S."/>
            <person name="Secka A."/>
            <person name="Antonio M."/>
            <person name="Oren A."/>
            <person name="Chaudhuri R.R."/>
            <person name="La Ragione R."/>
            <person name="Hildebrand F."/>
            <person name="Pallen M.J."/>
        </authorList>
    </citation>
    <scope>NUCLEOTIDE SEQUENCE</scope>
    <source>
        <strain evidence="12">CHK33-4379</strain>
    </source>
</reference>
<dbReference type="PANTHER" id="PTHR10242">
    <property type="entry name" value="8-OXOGUANINE DNA GLYCOSYLASE"/>
    <property type="match status" value="1"/>
</dbReference>
<comment type="catalytic activity">
    <reaction evidence="10">
        <text>2'-deoxyribonucleotide-(2'-deoxyribose 5'-phosphate)-2'-deoxyribonucleotide-DNA = a 3'-end 2'-deoxyribonucleotide-(2,3-dehydro-2,3-deoxyribose 5'-phosphate)-DNA + a 5'-end 5'-phospho-2'-deoxyribonucleoside-DNA + H(+)</text>
        <dbReference type="Rhea" id="RHEA:66592"/>
        <dbReference type="Rhea" id="RHEA-COMP:13180"/>
        <dbReference type="Rhea" id="RHEA-COMP:16897"/>
        <dbReference type="Rhea" id="RHEA-COMP:17067"/>
        <dbReference type="ChEBI" id="CHEBI:15378"/>
        <dbReference type="ChEBI" id="CHEBI:136412"/>
        <dbReference type="ChEBI" id="CHEBI:157695"/>
        <dbReference type="ChEBI" id="CHEBI:167181"/>
        <dbReference type="EC" id="4.2.99.18"/>
    </reaction>
</comment>
<gene>
    <name evidence="12" type="ORF">IAC39_01295</name>
</gene>
<name>A0A9D1GS32_9FIRM</name>
<dbReference type="PANTHER" id="PTHR10242:SF2">
    <property type="entry name" value="N-GLYCOSYLASE_DNA LYASE"/>
    <property type="match status" value="1"/>
</dbReference>
<feature type="domain" description="HhH-GPD" evidence="11">
    <location>
        <begin position="120"/>
        <end position="261"/>
    </location>
</feature>
<evidence type="ECO:0000256" key="4">
    <source>
        <dbReference type="ARBA" id="ARBA00022763"/>
    </source>
</evidence>
<evidence type="ECO:0000259" key="11">
    <source>
        <dbReference type="SMART" id="SM00478"/>
    </source>
</evidence>
<dbReference type="SMART" id="SM00478">
    <property type="entry name" value="ENDO3c"/>
    <property type="match status" value="1"/>
</dbReference>
<reference evidence="12" key="1">
    <citation type="submission" date="2020-10" db="EMBL/GenBank/DDBJ databases">
        <authorList>
            <person name="Gilroy R."/>
        </authorList>
    </citation>
    <scope>NUCLEOTIDE SEQUENCE</scope>
    <source>
        <strain evidence="12">CHK33-4379</strain>
    </source>
</reference>
<evidence type="ECO:0000313" key="12">
    <source>
        <dbReference type="EMBL" id="HIT58348.1"/>
    </source>
</evidence>
<dbReference type="AlphaFoldDB" id="A0A9D1GS32"/>
<dbReference type="InterPro" id="IPR023170">
    <property type="entry name" value="HhH_base_excis_C"/>
</dbReference>
<evidence type="ECO:0000256" key="1">
    <source>
        <dbReference type="ARBA" id="ARBA00008343"/>
    </source>
</evidence>
<dbReference type="CDD" id="cd00056">
    <property type="entry name" value="ENDO3c"/>
    <property type="match status" value="1"/>
</dbReference>
<evidence type="ECO:0000256" key="2">
    <source>
        <dbReference type="ARBA" id="ARBA00010679"/>
    </source>
</evidence>
<keyword evidence="5" id="KW-0378">Hydrolase</keyword>
<accession>A0A9D1GS32</accession>
<dbReference type="SUPFAM" id="SSF48150">
    <property type="entry name" value="DNA-glycosylase"/>
    <property type="match status" value="1"/>
</dbReference>
<evidence type="ECO:0000256" key="5">
    <source>
        <dbReference type="ARBA" id="ARBA00022801"/>
    </source>
</evidence>
<keyword evidence="9" id="KW-0326">Glycosidase</keyword>
<dbReference type="Proteomes" id="UP000824136">
    <property type="component" value="Unassembled WGS sequence"/>
</dbReference>
<keyword evidence="8" id="KW-0511">Multifunctional enzyme</keyword>
<dbReference type="GO" id="GO:0006289">
    <property type="term" value="P:nucleotide-excision repair"/>
    <property type="evidence" value="ECO:0007669"/>
    <property type="project" value="InterPro"/>
</dbReference>
<dbReference type="InterPro" id="IPR003265">
    <property type="entry name" value="HhH-GPD_domain"/>
</dbReference>
<organism evidence="12 13">
    <name type="scientific">Candidatus Faeciplasma pullistercoris</name>
    <dbReference type="NCBI Taxonomy" id="2840800"/>
    <lineage>
        <taxon>Bacteria</taxon>
        <taxon>Bacillati</taxon>
        <taxon>Bacillota</taxon>
        <taxon>Clostridia</taxon>
        <taxon>Eubacteriales</taxon>
        <taxon>Oscillospiraceae</taxon>
        <taxon>Oscillospiraceae incertae sedis</taxon>
        <taxon>Candidatus Faeciplasma</taxon>
    </lineage>
</organism>
<dbReference type="Pfam" id="PF07934">
    <property type="entry name" value="OGG_N"/>
    <property type="match status" value="1"/>
</dbReference>
<dbReference type="Gene3D" id="3.30.310.260">
    <property type="match status" value="1"/>
</dbReference>
<proteinExistence type="inferred from homology"/>
<evidence type="ECO:0000256" key="10">
    <source>
        <dbReference type="ARBA" id="ARBA00044632"/>
    </source>
</evidence>
<comment type="caution">
    <text evidence="12">The sequence shown here is derived from an EMBL/GenBank/DDBJ whole genome shotgun (WGS) entry which is preliminary data.</text>
</comment>
<dbReference type="InterPro" id="IPR012904">
    <property type="entry name" value="OGG_N"/>
</dbReference>
<comment type="similarity">
    <text evidence="2">Belongs to the type-1 OGG1 family.</text>
</comment>
<keyword evidence="6" id="KW-0234">DNA repair</keyword>
<dbReference type="SUPFAM" id="SSF55945">
    <property type="entry name" value="TATA-box binding protein-like"/>
    <property type="match status" value="1"/>
</dbReference>
<dbReference type="GO" id="GO:0003684">
    <property type="term" value="F:damaged DNA binding"/>
    <property type="evidence" value="ECO:0007669"/>
    <property type="project" value="InterPro"/>
</dbReference>
<evidence type="ECO:0000256" key="3">
    <source>
        <dbReference type="ARBA" id="ARBA00012720"/>
    </source>
</evidence>
<dbReference type="Gene3D" id="1.10.340.30">
    <property type="entry name" value="Hypothetical protein, domain 2"/>
    <property type="match status" value="1"/>
</dbReference>
<comment type="similarity">
    <text evidence="1">Belongs to the Nth/MutY family.</text>
</comment>
<dbReference type="Gene3D" id="1.10.1670.10">
    <property type="entry name" value="Helix-hairpin-Helix base-excision DNA repair enzymes (C-terminal)"/>
    <property type="match status" value="1"/>
</dbReference>
<dbReference type="GO" id="GO:0006284">
    <property type="term" value="P:base-excision repair"/>
    <property type="evidence" value="ECO:0007669"/>
    <property type="project" value="InterPro"/>
</dbReference>
<dbReference type="EC" id="4.2.99.18" evidence="3"/>
<keyword evidence="4" id="KW-0227">DNA damage</keyword>